<dbReference type="EMBL" id="AP021857">
    <property type="protein sequence ID" value="BBO22025.1"/>
    <property type="molecule type" value="Genomic_DNA"/>
</dbReference>
<gene>
    <name evidence="2" type="ORF">DSYM_27240</name>
</gene>
<protein>
    <submittedName>
        <fullName evidence="2">Copper chaperone pCu(A)C</fullName>
    </submittedName>
</protein>
<dbReference type="PANTHER" id="PTHR36302:SF1">
    <property type="entry name" value="COPPER CHAPERONE PCU(A)C"/>
    <property type="match status" value="1"/>
</dbReference>
<dbReference type="Proteomes" id="UP000662914">
    <property type="component" value="Chromosome"/>
</dbReference>
<dbReference type="SUPFAM" id="SSF110087">
    <property type="entry name" value="DR1885-like metal-binding protein"/>
    <property type="match status" value="1"/>
</dbReference>
<evidence type="ECO:0000313" key="2">
    <source>
        <dbReference type="EMBL" id="BBO22025.1"/>
    </source>
</evidence>
<evidence type="ECO:0000256" key="1">
    <source>
        <dbReference type="SAM" id="SignalP"/>
    </source>
</evidence>
<dbReference type="Gene3D" id="2.60.40.1890">
    <property type="entry name" value="PCu(A)C copper chaperone"/>
    <property type="match status" value="1"/>
</dbReference>
<dbReference type="Pfam" id="PF04314">
    <property type="entry name" value="PCuAC"/>
    <property type="match status" value="1"/>
</dbReference>
<organism evidence="2 3">
    <name type="scientific">Candidatus Desulfobacillus denitrificans</name>
    <dbReference type="NCBI Taxonomy" id="2608985"/>
    <lineage>
        <taxon>Bacteria</taxon>
        <taxon>Pseudomonadati</taxon>
        <taxon>Pseudomonadota</taxon>
        <taxon>Betaproteobacteria</taxon>
        <taxon>Candidatus Desulfobacillus</taxon>
    </lineage>
</organism>
<dbReference type="AlphaFoldDB" id="A0A809RCE1"/>
<accession>A0A809RCE1</accession>
<evidence type="ECO:0000313" key="3">
    <source>
        <dbReference type="Proteomes" id="UP000662914"/>
    </source>
</evidence>
<keyword evidence="1" id="KW-0732">Signal</keyword>
<feature type="chain" id="PRO_5035247499" evidence="1">
    <location>
        <begin position="20"/>
        <end position="152"/>
    </location>
</feature>
<dbReference type="InterPro" id="IPR036182">
    <property type="entry name" value="PCuAC_sf"/>
</dbReference>
<dbReference type="InterPro" id="IPR007410">
    <property type="entry name" value="LpqE-like"/>
</dbReference>
<dbReference type="InterPro" id="IPR058248">
    <property type="entry name" value="Lxx211020-like"/>
</dbReference>
<dbReference type="PANTHER" id="PTHR36302">
    <property type="entry name" value="BLR7088 PROTEIN"/>
    <property type="match status" value="1"/>
</dbReference>
<reference evidence="2" key="1">
    <citation type="journal article" name="DNA Res.">
        <title>The physiological potential of anammox bacteria as revealed by their core genome structure.</title>
        <authorList>
            <person name="Okubo T."/>
            <person name="Toyoda A."/>
            <person name="Fukuhara K."/>
            <person name="Uchiyama I."/>
            <person name="Harigaya Y."/>
            <person name="Kuroiwa M."/>
            <person name="Suzuki T."/>
            <person name="Murakami Y."/>
            <person name="Suwa Y."/>
            <person name="Takami H."/>
        </authorList>
    </citation>
    <scope>NUCLEOTIDE SEQUENCE</scope>
    <source>
        <strain evidence="2">317325-3</strain>
    </source>
</reference>
<name>A0A809RCE1_9PROT</name>
<sequence>MRKTLLALSLMLFGATALADVVVKEAWVRGTTPAQKATGAFMEITSSEAAALVSASSPVAGVVEIHTMKMEDGVMKMRAIPKLDLPAGKGVKLAPGGNHVMLMDLRQQMKKGDVVPITLKVEGKDKQVQTIEIKAEVRDLAQPATMEHGHKH</sequence>
<feature type="signal peptide" evidence="1">
    <location>
        <begin position="1"/>
        <end position="19"/>
    </location>
</feature>
<proteinExistence type="predicted"/>
<dbReference type="KEGG" id="ddz:DSYM_27240"/>